<evidence type="ECO:0000313" key="2">
    <source>
        <dbReference type="EMBL" id="PSL43573.1"/>
    </source>
</evidence>
<dbReference type="Proteomes" id="UP000242310">
    <property type="component" value="Unassembled WGS sequence"/>
</dbReference>
<sequence>MPATKEDVRALVDHLRQEQLDAVYEFIQEMKDTDEGSMTKGEIEGLYDEEAYFSEGENNPFDELQQKDIARKDRL</sequence>
<gene>
    <name evidence="2" type="ORF">B0H94_11049</name>
</gene>
<dbReference type="EMBL" id="PYAV01000010">
    <property type="protein sequence ID" value="PSL43573.1"/>
    <property type="molecule type" value="Genomic_DNA"/>
</dbReference>
<keyword evidence="3" id="KW-1185">Reference proteome</keyword>
<evidence type="ECO:0000256" key="1">
    <source>
        <dbReference type="SAM" id="MobiDB-lite"/>
    </source>
</evidence>
<feature type="compositionally biased region" description="Basic and acidic residues" evidence="1">
    <location>
        <begin position="64"/>
        <end position="75"/>
    </location>
</feature>
<name>A0A2P8HBH7_9BACI</name>
<comment type="caution">
    <text evidence="2">The sequence shown here is derived from an EMBL/GenBank/DDBJ whole genome shotgun (WGS) entry which is preliminary data.</text>
</comment>
<evidence type="ECO:0000313" key="3">
    <source>
        <dbReference type="Proteomes" id="UP000242310"/>
    </source>
</evidence>
<dbReference type="RefSeq" id="WP_106589243.1">
    <property type="nucleotide sequence ID" value="NZ_PYAV01000010.1"/>
</dbReference>
<dbReference type="AlphaFoldDB" id="A0A2P8HBH7"/>
<accession>A0A2P8HBH7</accession>
<protein>
    <recommendedName>
        <fullName evidence="4">DUF2281 domain-containing protein</fullName>
    </recommendedName>
</protein>
<organism evidence="2 3">
    <name type="scientific">Salsuginibacillus halophilus</name>
    <dbReference type="NCBI Taxonomy" id="517424"/>
    <lineage>
        <taxon>Bacteria</taxon>
        <taxon>Bacillati</taxon>
        <taxon>Bacillota</taxon>
        <taxon>Bacilli</taxon>
        <taxon>Bacillales</taxon>
        <taxon>Bacillaceae</taxon>
        <taxon>Salsuginibacillus</taxon>
    </lineage>
</organism>
<dbReference type="OrthoDB" id="2891732at2"/>
<evidence type="ECO:0008006" key="4">
    <source>
        <dbReference type="Google" id="ProtNLM"/>
    </source>
</evidence>
<proteinExistence type="predicted"/>
<reference evidence="2 3" key="1">
    <citation type="submission" date="2018-03" db="EMBL/GenBank/DDBJ databases">
        <title>Genomic Encyclopedia of Type Strains, Phase III (KMG-III): the genomes of soil and plant-associated and newly described type strains.</title>
        <authorList>
            <person name="Whitman W."/>
        </authorList>
    </citation>
    <scope>NUCLEOTIDE SEQUENCE [LARGE SCALE GENOMIC DNA]</scope>
    <source>
        <strain evidence="2 3">CGMCC 1.07653</strain>
    </source>
</reference>
<feature type="region of interest" description="Disordered" evidence="1">
    <location>
        <begin position="53"/>
        <end position="75"/>
    </location>
</feature>